<evidence type="ECO:0000313" key="6">
    <source>
        <dbReference type="EMBL" id="VAW07315.1"/>
    </source>
</evidence>
<dbReference type="Gene3D" id="3.40.50.2300">
    <property type="match status" value="2"/>
</dbReference>
<dbReference type="PANTHER" id="PTHR46847:SF1">
    <property type="entry name" value="D-ALLOSE-BINDING PERIPLASMIC PROTEIN-RELATED"/>
    <property type="match status" value="1"/>
</dbReference>
<dbReference type="PANTHER" id="PTHR46847">
    <property type="entry name" value="D-ALLOSE-BINDING PERIPLASMIC PROTEIN-RELATED"/>
    <property type="match status" value="1"/>
</dbReference>
<evidence type="ECO:0000256" key="3">
    <source>
        <dbReference type="ARBA" id="ARBA00022729"/>
    </source>
</evidence>
<comment type="similarity">
    <text evidence="2">Belongs to the bacterial solute-binding protein 2 family.</text>
</comment>
<proteinExistence type="inferred from homology"/>
<reference evidence="6" key="1">
    <citation type="submission" date="2018-06" db="EMBL/GenBank/DDBJ databases">
        <authorList>
            <person name="Zhirakovskaya E."/>
        </authorList>
    </citation>
    <scope>NUCLEOTIDE SEQUENCE</scope>
</reference>
<dbReference type="GO" id="GO:0030313">
    <property type="term" value="C:cell envelope"/>
    <property type="evidence" value="ECO:0007669"/>
    <property type="project" value="UniProtKB-SubCell"/>
</dbReference>
<name>A0A3B0SND2_9ZZZZ</name>
<evidence type="ECO:0000256" key="2">
    <source>
        <dbReference type="ARBA" id="ARBA00007639"/>
    </source>
</evidence>
<dbReference type="CDD" id="cd01536">
    <property type="entry name" value="PBP1_ABC_sugar_binding-like"/>
    <property type="match status" value="1"/>
</dbReference>
<sequence length="394" mass="42412">MLVNSMKRYKLVFLVLVFALVAASCNSTGSTETTTTAAAPGGTDNTTATEPSAGADYNIDDSTQQQIDSAGSKGIIGLSYNTTEIPVVAAQQEANRLAAEAAGYDAIVFDARFDSAEQIASIRTMIQLGVKGIIISAIDDRAIIPALQLAKDAGIPVVMEDGGVAHSPEAEGLIVGYVGADNFRAGELDAEYLARRLNGKGKIAVMGFRAISAAYERENGFNNVLKHYPGIEYVSYAEAVGVPAGLKNMQDFMQRTPDLDAVYCINDPGCEGAYQALIAAGKQDQIFLVSNDADPLALDYMRESNGQTYAYTSAQWPQVMGKVAVENLIAAIEGNDDAFQWNVEIIGEPQYFPRFFVAPFPITIDTIDDYPAWTTAVDYRDIDSTPPWVSPYDK</sequence>
<gene>
    <name evidence="6" type="ORF">MNBD_ACTINO02-2619</name>
</gene>
<dbReference type="EMBL" id="UOEK01000396">
    <property type="protein sequence ID" value="VAW07315.1"/>
    <property type="molecule type" value="Genomic_DNA"/>
</dbReference>
<protein>
    <recommendedName>
        <fullName evidence="5">Periplasmic binding protein domain-containing protein</fullName>
    </recommendedName>
</protein>
<dbReference type="Pfam" id="PF13407">
    <property type="entry name" value="Peripla_BP_4"/>
    <property type="match status" value="1"/>
</dbReference>
<evidence type="ECO:0000259" key="5">
    <source>
        <dbReference type="Pfam" id="PF13407"/>
    </source>
</evidence>
<dbReference type="InterPro" id="IPR025997">
    <property type="entry name" value="SBP_2_dom"/>
</dbReference>
<accession>A0A3B0SND2</accession>
<evidence type="ECO:0000256" key="4">
    <source>
        <dbReference type="SAM" id="MobiDB-lite"/>
    </source>
</evidence>
<dbReference type="PROSITE" id="PS51257">
    <property type="entry name" value="PROKAR_LIPOPROTEIN"/>
    <property type="match status" value="1"/>
</dbReference>
<feature type="domain" description="Periplasmic binding protein" evidence="5">
    <location>
        <begin position="76"/>
        <end position="335"/>
    </location>
</feature>
<dbReference type="GO" id="GO:0030246">
    <property type="term" value="F:carbohydrate binding"/>
    <property type="evidence" value="ECO:0007669"/>
    <property type="project" value="UniProtKB-ARBA"/>
</dbReference>
<comment type="subcellular location">
    <subcellularLocation>
        <location evidence="1">Cell envelope</location>
    </subcellularLocation>
</comment>
<feature type="region of interest" description="Disordered" evidence="4">
    <location>
        <begin position="28"/>
        <end position="49"/>
    </location>
</feature>
<evidence type="ECO:0000256" key="1">
    <source>
        <dbReference type="ARBA" id="ARBA00004196"/>
    </source>
</evidence>
<dbReference type="AlphaFoldDB" id="A0A3B0SND2"/>
<organism evidence="6">
    <name type="scientific">hydrothermal vent metagenome</name>
    <dbReference type="NCBI Taxonomy" id="652676"/>
    <lineage>
        <taxon>unclassified sequences</taxon>
        <taxon>metagenomes</taxon>
        <taxon>ecological metagenomes</taxon>
    </lineage>
</organism>
<dbReference type="InterPro" id="IPR028082">
    <property type="entry name" value="Peripla_BP_I"/>
</dbReference>
<keyword evidence="3" id="KW-0732">Signal</keyword>
<dbReference type="SUPFAM" id="SSF53822">
    <property type="entry name" value="Periplasmic binding protein-like I"/>
    <property type="match status" value="1"/>
</dbReference>